<dbReference type="GO" id="GO:0015293">
    <property type="term" value="F:symporter activity"/>
    <property type="evidence" value="ECO:0007669"/>
    <property type="project" value="UniProtKB-UniRule"/>
</dbReference>
<comment type="subcellular location">
    <subcellularLocation>
        <location evidence="9">Cell membrane</location>
        <topology evidence="9">Multi-pass membrane protein</topology>
    </subcellularLocation>
    <subcellularLocation>
        <location evidence="1">Membrane</location>
        <topology evidence="1">Multi-pass membrane protein</topology>
    </subcellularLocation>
</comment>
<dbReference type="STRING" id="1423783.FC50_GL000604"/>
<evidence type="ECO:0000256" key="9">
    <source>
        <dbReference type="HAMAP-Rule" id="MF_01582"/>
    </source>
</evidence>
<dbReference type="Proteomes" id="UP000051922">
    <property type="component" value="Unassembled WGS sequence"/>
</dbReference>
<keyword evidence="2 9" id="KW-0813">Transport</keyword>
<dbReference type="GO" id="GO:0015171">
    <property type="term" value="F:amino acid transmembrane transporter activity"/>
    <property type="evidence" value="ECO:0007669"/>
    <property type="project" value="UniProtKB-UniRule"/>
</dbReference>
<comment type="function">
    <text evidence="9">Involved in the import of serine and threonine into the cell, with the concomitant import of sodium (symport system).</text>
</comment>
<gene>
    <name evidence="9" type="primary">sstT</name>
    <name evidence="10" type="ORF">FC50_GL000604</name>
</gene>
<evidence type="ECO:0000256" key="8">
    <source>
        <dbReference type="ARBA" id="ARBA00023136"/>
    </source>
</evidence>
<dbReference type="OrthoDB" id="9768885at2"/>
<dbReference type="NCBIfam" id="NF010151">
    <property type="entry name" value="PRK13628.1"/>
    <property type="match status" value="1"/>
</dbReference>
<dbReference type="PATRIC" id="fig|1423783.4.peg.624"/>
<comment type="catalytic activity">
    <reaction evidence="9">
        <text>L-serine(in) + Na(+)(in) = L-serine(out) + Na(+)(out)</text>
        <dbReference type="Rhea" id="RHEA:29575"/>
        <dbReference type="ChEBI" id="CHEBI:29101"/>
        <dbReference type="ChEBI" id="CHEBI:33384"/>
    </reaction>
</comment>
<dbReference type="GO" id="GO:0015826">
    <property type="term" value="P:threonine transport"/>
    <property type="evidence" value="ECO:0007669"/>
    <property type="project" value="InterPro"/>
</dbReference>
<evidence type="ECO:0000256" key="2">
    <source>
        <dbReference type="ARBA" id="ARBA00022448"/>
    </source>
</evidence>
<dbReference type="HAMAP" id="MF_01582">
    <property type="entry name" value="Ser_Thr_transp_SstT"/>
    <property type="match status" value="1"/>
</dbReference>
<keyword evidence="5 9" id="KW-0769">Symport</keyword>
<evidence type="ECO:0000256" key="3">
    <source>
        <dbReference type="ARBA" id="ARBA00022475"/>
    </source>
</evidence>
<feature type="transmembrane region" description="Helical" evidence="9">
    <location>
        <begin position="280"/>
        <end position="306"/>
    </location>
</feature>
<sequence>MFQRYKSVPLIMRIIVGIIIGAILGLTVPSWTFINLFGDLFVGALKAIAPLLVFMLILSAISKYESGAKNHFSSVVLLYAGATLIAALAAVGASYIFKIHLIFPQATKIAAKAPQDLGSVISNLLTSAVSNPIAAIVNASYLTILFWGLVIGFGLRHAHKGTKQVIADFAQTIERAAQFIIEFAPFGIVGLLHNSIATTGLSGIARYGQLVLLLVGTMAFTYLVVYSAMVFLMTHQNPFPLVFWTLKVSGVPAFFTRSSAVNIPINLQACADLGLNEKSYAVSIALGGTANSGGAAITVSIMTLAAANTLGLHVSFPLALLLCILSAVSATGSSGIAGGSLLLIPMAASLFGISNDIAMQVVAIGFIIGVIQDSVETAVNSASDLLFTATAEYHDLMKEGHPVDISAAIKRANHQRAQVTDKDAQAPAAADLTE</sequence>
<dbReference type="GO" id="GO:0005886">
    <property type="term" value="C:plasma membrane"/>
    <property type="evidence" value="ECO:0007669"/>
    <property type="project" value="UniProtKB-SubCell"/>
</dbReference>
<name>A0A0R1TZQ1_9LACO</name>
<keyword evidence="3 9" id="KW-1003">Cell membrane</keyword>
<evidence type="ECO:0000256" key="7">
    <source>
        <dbReference type="ARBA" id="ARBA00022989"/>
    </source>
</evidence>
<keyword evidence="8 9" id="KW-0472">Membrane</keyword>
<dbReference type="Gene3D" id="1.10.3860.10">
    <property type="entry name" value="Sodium:dicarboxylate symporter"/>
    <property type="match status" value="1"/>
</dbReference>
<evidence type="ECO:0000256" key="4">
    <source>
        <dbReference type="ARBA" id="ARBA00022692"/>
    </source>
</evidence>
<dbReference type="AlphaFoldDB" id="A0A0R1TZQ1"/>
<dbReference type="GO" id="GO:0032329">
    <property type="term" value="P:serine transport"/>
    <property type="evidence" value="ECO:0007669"/>
    <property type="project" value="InterPro"/>
</dbReference>
<reference evidence="10 11" key="1">
    <citation type="journal article" date="2015" name="Genome Announc.">
        <title>Expanding the biotechnology potential of lactobacilli through comparative genomics of 213 strains and associated genera.</title>
        <authorList>
            <person name="Sun Z."/>
            <person name="Harris H.M."/>
            <person name="McCann A."/>
            <person name="Guo C."/>
            <person name="Argimon S."/>
            <person name="Zhang W."/>
            <person name="Yang X."/>
            <person name="Jeffery I.B."/>
            <person name="Cooney J.C."/>
            <person name="Kagawa T.F."/>
            <person name="Liu W."/>
            <person name="Song Y."/>
            <person name="Salvetti E."/>
            <person name="Wrobel A."/>
            <person name="Rasinkangas P."/>
            <person name="Parkhill J."/>
            <person name="Rea M.C."/>
            <person name="O'Sullivan O."/>
            <person name="Ritari J."/>
            <person name="Douillard F.P."/>
            <person name="Paul Ross R."/>
            <person name="Yang R."/>
            <person name="Briner A.E."/>
            <person name="Felis G.E."/>
            <person name="de Vos W.M."/>
            <person name="Barrangou R."/>
            <person name="Klaenhammer T.R."/>
            <person name="Caufield P.W."/>
            <person name="Cui Y."/>
            <person name="Zhang H."/>
            <person name="O'Toole P.W."/>
        </authorList>
    </citation>
    <scope>NUCLEOTIDE SEQUENCE [LARGE SCALE GENOMIC DNA]</scope>
    <source>
        <strain evidence="10 11">DSM 15945</strain>
    </source>
</reference>
<organism evidence="10 11">
    <name type="scientific">Lacticaseibacillus pantheris DSM 15945 = JCM 12539 = NBRC 106106</name>
    <dbReference type="NCBI Taxonomy" id="1423783"/>
    <lineage>
        <taxon>Bacteria</taxon>
        <taxon>Bacillati</taxon>
        <taxon>Bacillota</taxon>
        <taxon>Bacilli</taxon>
        <taxon>Lactobacillales</taxon>
        <taxon>Lactobacillaceae</taxon>
        <taxon>Lacticaseibacillus</taxon>
    </lineage>
</organism>
<accession>A0A0R1TZQ1</accession>
<dbReference type="EMBL" id="AZFJ01000040">
    <property type="protein sequence ID" value="KRL86641.1"/>
    <property type="molecule type" value="Genomic_DNA"/>
</dbReference>
<dbReference type="SUPFAM" id="SSF118215">
    <property type="entry name" value="Proton glutamate symport protein"/>
    <property type="match status" value="1"/>
</dbReference>
<feature type="transmembrane region" description="Helical" evidence="9">
    <location>
        <begin position="40"/>
        <end position="64"/>
    </location>
</feature>
<dbReference type="RefSeq" id="WP_056956481.1">
    <property type="nucleotide sequence ID" value="NZ_AZFJ01000040.1"/>
</dbReference>
<dbReference type="PANTHER" id="PTHR42865">
    <property type="entry name" value="PROTON/GLUTAMATE-ASPARTATE SYMPORTER"/>
    <property type="match status" value="1"/>
</dbReference>
<feature type="transmembrane region" description="Helical" evidence="9">
    <location>
        <begin position="210"/>
        <end position="233"/>
    </location>
</feature>
<dbReference type="Pfam" id="PF00375">
    <property type="entry name" value="SDF"/>
    <property type="match status" value="1"/>
</dbReference>
<protein>
    <recommendedName>
        <fullName evidence="9">Serine/threonine transporter SstT</fullName>
    </recommendedName>
    <alternativeName>
        <fullName evidence="9">Na(+)/serine-threonine symporter</fullName>
    </alternativeName>
</protein>
<keyword evidence="4 9" id="KW-0812">Transmembrane</keyword>
<dbReference type="InterPro" id="IPR001991">
    <property type="entry name" value="Na-dicarboxylate_symporter"/>
</dbReference>
<dbReference type="InterPro" id="IPR036458">
    <property type="entry name" value="Na:dicarbo_symporter_sf"/>
</dbReference>
<feature type="transmembrane region" description="Helical" evidence="9">
    <location>
        <begin position="133"/>
        <end position="155"/>
    </location>
</feature>
<dbReference type="PANTHER" id="PTHR42865:SF8">
    <property type="entry name" value="SERINE_THREONINE TRANSPORTER SSTT"/>
    <property type="match status" value="1"/>
</dbReference>
<feature type="transmembrane region" description="Helical" evidence="9">
    <location>
        <begin position="350"/>
        <end position="371"/>
    </location>
</feature>
<comment type="catalytic activity">
    <reaction evidence="9">
        <text>L-threonine(in) + Na(+)(in) = L-threonine(out) + Na(+)(out)</text>
        <dbReference type="Rhea" id="RHEA:69999"/>
        <dbReference type="ChEBI" id="CHEBI:29101"/>
        <dbReference type="ChEBI" id="CHEBI:57926"/>
    </reaction>
</comment>
<evidence type="ECO:0000256" key="6">
    <source>
        <dbReference type="ARBA" id="ARBA00022970"/>
    </source>
</evidence>
<keyword evidence="11" id="KW-1185">Reference proteome</keyword>
<feature type="transmembrane region" description="Helical" evidence="9">
    <location>
        <begin position="12"/>
        <end position="34"/>
    </location>
</feature>
<proteinExistence type="inferred from homology"/>
<dbReference type="PRINTS" id="PR00173">
    <property type="entry name" value="EDTRNSPORT"/>
</dbReference>
<comment type="caution">
    <text evidence="10">The sequence shown here is derived from an EMBL/GenBank/DDBJ whole genome shotgun (WGS) entry which is preliminary data.</text>
</comment>
<evidence type="ECO:0000313" key="11">
    <source>
        <dbReference type="Proteomes" id="UP000051922"/>
    </source>
</evidence>
<feature type="transmembrane region" description="Helical" evidence="9">
    <location>
        <begin position="318"/>
        <end position="344"/>
    </location>
</feature>
<evidence type="ECO:0000256" key="1">
    <source>
        <dbReference type="ARBA" id="ARBA00004141"/>
    </source>
</evidence>
<keyword evidence="6 9" id="KW-0029">Amino-acid transport</keyword>
<evidence type="ECO:0000256" key="5">
    <source>
        <dbReference type="ARBA" id="ARBA00022847"/>
    </source>
</evidence>
<dbReference type="InterPro" id="IPR023025">
    <property type="entry name" value="Ser_Thr_transp_SstT"/>
</dbReference>
<feature type="transmembrane region" description="Helical" evidence="9">
    <location>
        <begin position="76"/>
        <end position="97"/>
    </location>
</feature>
<comment type="similarity">
    <text evidence="9">Belongs to the dicarboxylate/amino acid:cation symporter (DAACS) (TC 2.A.23) family.</text>
</comment>
<keyword evidence="7 9" id="KW-1133">Transmembrane helix</keyword>
<evidence type="ECO:0000313" key="10">
    <source>
        <dbReference type="EMBL" id="KRL86641.1"/>
    </source>
</evidence>